<keyword evidence="1" id="KW-1133">Transmembrane helix</keyword>
<dbReference type="AlphaFoldDB" id="A0A6C0C3N6"/>
<keyword evidence="1" id="KW-0812">Transmembrane</keyword>
<keyword evidence="1" id="KW-0472">Membrane</keyword>
<name>A0A6C0C3N6_9ZZZZ</name>
<evidence type="ECO:0000313" key="2">
    <source>
        <dbReference type="EMBL" id="QHS98986.1"/>
    </source>
</evidence>
<dbReference type="EMBL" id="MN739334">
    <property type="protein sequence ID" value="QHS98986.1"/>
    <property type="molecule type" value="Genomic_DNA"/>
</dbReference>
<feature type="transmembrane region" description="Helical" evidence="1">
    <location>
        <begin position="40"/>
        <end position="66"/>
    </location>
</feature>
<evidence type="ECO:0000256" key="1">
    <source>
        <dbReference type="SAM" id="Phobius"/>
    </source>
</evidence>
<protein>
    <submittedName>
        <fullName evidence="2">Uncharacterized protein</fullName>
    </submittedName>
</protein>
<sequence length="80" mass="9483">MDNIKDTLIEECLDILKRDDVKNELKQLMKPMIDIILNQLYPYIFLSIVFVFISFLLILGIFILLLRNKLLIKSPINIFK</sequence>
<accession>A0A6C0C3N6</accession>
<reference evidence="2" key="1">
    <citation type="journal article" date="2020" name="Nature">
        <title>Giant virus diversity and host interactions through global metagenomics.</title>
        <authorList>
            <person name="Schulz F."/>
            <person name="Roux S."/>
            <person name="Paez-Espino D."/>
            <person name="Jungbluth S."/>
            <person name="Walsh D.A."/>
            <person name="Denef V.J."/>
            <person name="McMahon K.D."/>
            <person name="Konstantinidis K.T."/>
            <person name="Eloe-Fadrosh E.A."/>
            <person name="Kyrpides N.C."/>
            <person name="Woyke T."/>
        </authorList>
    </citation>
    <scope>NUCLEOTIDE SEQUENCE</scope>
    <source>
        <strain evidence="2">GVMAG-M-3300020185-33</strain>
    </source>
</reference>
<proteinExistence type="predicted"/>
<organism evidence="2">
    <name type="scientific">viral metagenome</name>
    <dbReference type="NCBI Taxonomy" id="1070528"/>
    <lineage>
        <taxon>unclassified sequences</taxon>
        <taxon>metagenomes</taxon>
        <taxon>organismal metagenomes</taxon>
    </lineage>
</organism>